<evidence type="ECO:0000313" key="3">
    <source>
        <dbReference type="EMBL" id="GAA2037520.1"/>
    </source>
</evidence>
<dbReference type="InterPro" id="IPR002937">
    <property type="entry name" value="Amino_oxidase"/>
</dbReference>
<dbReference type="EMBL" id="BAAAMN010000030">
    <property type="protein sequence ID" value="GAA2037520.1"/>
    <property type="molecule type" value="Genomic_DNA"/>
</dbReference>
<gene>
    <name evidence="3" type="ORF">GCM10009720_17610</name>
</gene>
<evidence type="ECO:0000313" key="4">
    <source>
        <dbReference type="Proteomes" id="UP001501461"/>
    </source>
</evidence>
<dbReference type="PANTHER" id="PTHR43563">
    <property type="entry name" value="AMINE OXIDASE"/>
    <property type="match status" value="1"/>
</dbReference>
<dbReference type="Pfam" id="PF01593">
    <property type="entry name" value="Amino_oxidase"/>
    <property type="match status" value="1"/>
</dbReference>
<dbReference type="InterPro" id="IPR036188">
    <property type="entry name" value="FAD/NAD-bd_sf"/>
</dbReference>
<proteinExistence type="inferred from homology"/>
<evidence type="ECO:0000259" key="2">
    <source>
        <dbReference type="Pfam" id="PF01593"/>
    </source>
</evidence>
<reference evidence="4" key="1">
    <citation type="journal article" date="2019" name="Int. J. Syst. Evol. Microbiol.">
        <title>The Global Catalogue of Microorganisms (GCM) 10K type strain sequencing project: providing services to taxonomists for standard genome sequencing and annotation.</title>
        <authorList>
            <consortium name="The Broad Institute Genomics Platform"/>
            <consortium name="The Broad Institute Genome Sequencing Center for Infectious Disease"/>
            <person name="Wu L."/>
            <person name="Ma J."/>
        </authorList>
    </citation>
    <scope>NUCLEOTIDE SEQUENCE [LARGE SCALE GENOMIC DNA]</scope>
    <source>
        <strain evidence="4">JCM 13595</strain>
    </source>
</reference>
<evidence type="ECO:0000256" key="1">
    <source>
        <dbReference type="ARBA" id="ARBA00005995"/>
    </source>
</evidence>
<dbReference type="PANTHER" id="PTHR43563:SF1">
    <property type="entry name" value="AMINE OXIDASE [FLAVIN-CONTAINING] B"/>
    <property type="match status" value="1"/>
</dbReference>
<organism evidence="3 4">
    <name type="scientific">Yaniella flava</name>
    <dbReference type="NCBI Taxonomy" id="287930"/>
    <lineage>
        <taxon>Bacteria</taxon>
        <taxon>Bacillati</taxon>
        <taxon>Actinomycetota</taxon>
        <taxon>Actinomycetes</taxon>
        <taxon>Micrococcales</taxon>
        <taxon>Micrococcaceae</taxon>
        <taxon>Yaniella</taxon>
    </lineage>
</organism>
<dbReference type="InterPro" id="IPR050703">
    <property type="entry name" value="Flavin_MAO"/>
</dbReference>
<dbReference type="Gene3D" id="3.50.50.60">
    <property type="entry name" value="FAD/NAD(P)-binding domain"/>
    <property type="match status" value="1"/>
</dbReference>
<comment type="caution">
    <text evidence="3">The sequence shown here is derived from an EMBL/GenBank/DDBJ whole genome shotgun (WGS) entry which is preliminary data.</text>
</comment>
<protein>
    <recommendedName>
        <fullName evidence="2">Amine oxidase domain-containing protein</fullName>
    </recommendedName>
</protein>
<name>A0ABP5G2G6_9MICC</name>
<keyword evidence="4" id="KW-1185">Reference proteome</keyword>
<dbReference type="SUPFAM" id="SSF51905">
    <property type="entry name" value="FAD/NAD(P)-binding domain"/>
    <property type="match status" value="1"/>
</dbReference>
<dbReference type="Proteomes" id="UP001501461">
    <property type="component" value="Unassembled WGS sequence"/>
</dbReference>
<feature type="domain" description="Amine oxidase" evidence="2">
    <location>
        <begin position="5"/>
        <end position="392"/>
    </location>
</feature>
<comment type="similarity">
    <text evidence="1">Belongs to the flavin monoamine oxidase family.</text>
</comment>
<accession>A0ABP5G2G6</accession>
<dbReference type="RefSeq" id="WP_343957703.1">
    <property type="nucleotide sequence ID" value="NZ_BAAAMN010000030.1"/>
</dbReference>
<sequence>MGRQLEMGATWVHWFQPFTWSEMTRYGQSMVASPEVDDVYWRTDGQIKNGTQADLNTLINDAYEKIYERSADYWPNPFDPLWVLSEEYNGPAELREQFRKDDKTSVMELLREGDFTQEQMDVVDGYMSTTFIGDPNDGSALMAKQWAALSDHRRRLIDDILLGYKPINGMRGIYEGIANDLRCPIRLSTPVTKIEHSDAGAKVTLDGGETIAADAVIVTVPVGAMKNIEFSPQLPQKLRSITERGWNATGSKIVIKAKGHHPMEAYAPHTSKISLMRSEYFMDDDTTIFMGFGADHKALPDLTSVETAQEVMNQWRPDIEVVDSTGHDWHRDQWSGQAFGTLRTGQFIDGHQDILDTTTRMRFAGSEWANGWRGIVVDGAIENGMTTARNLINELT</sequence>